<reference evidence="3" key="1">
    <citation type="journal article" date="2017" name="bioRxiv">
        <title>Comparative analysis of the genomes of Stylophora pistillata and Acropora digitifera provides evidence for extensive differences between species of corals.</title>
        <authorList>
            <person name="Voolstra C.R."/>
            <person name="Li Y."/>
            <person name="Liew Y.J."/>
            <person name="Baumgarten S."/>
            <person name="Zoccola D."/>
            <person name="Flot J.-F."/>
            <person name="Tambutte S."/>
            <person name="Allemand D."/>
            <person name="Aranda M."/>
        </authorList>
    </citation>
    <scope>NUCLEOTIDE SEQUENCE [LARGE SCALE GENOMIC DNA]</scope>
</reference>
<evidence type="ECO:0000313" key="2">
    <source>
        <dbReference type="EMBL" id="PFX13982.1"/>
    </source>
</evidence>
<dbReference type="EMBL" id="LSMT01000859">
    <property type="protein sequence ID" value="PFX13982.1"/>
    <property type="molecule type" value="Genomic_DNA"/>
</dbReference>
<proteinExistence type="predicted"/>
<feature type="region of interest" description="Disordered" evidence="1">
    <location>
        <begin position="173"/>
        <end position="195"/>
    </location>
</feature>
<comment type="caution">
    <text evidence="2">The sequence shown here is derived from an EMBL/GenBank/DDBJ whole genome shotgun (WGS) entry which is preliminary data.</text>
</comment>
<dbReference type="Proteomes" id="UP000225706">
    <property type="component" value="Unassembled WGS sequence"/>
</dbReference>
<sequence length="560" mass="63502">MEKKLIVNPQEFQALVDFYKGKISESTLLDKAAQVAAETQMLLGDTHTQAGLKEPMIKQLLMQERQLTDQLRQLPAGVGPETGEDGEQGNLLDSVQENLIKDLIRSVKTGQEPVAVVVKTSTPPTSKKRKRKHIITPKKLFSTPGSSGTKKPVANPFTLKSLKDLPSTPILTGKRLLPSTPLTGPKAGSAHKPVQKKSRVEQVWVPWEKRGWDPVEAVQHAEYKAPKEKTRLLTIKRRVYVVVTKQLDVTTTYVHYSDIKDKPLNTPHDLLKALFEGEREKFILKLGESGVWANEMPTGKFPNLQFDVTFDDVLETCTVSAEIIPDTLSNNDVRDNVYFELRKDLCILLGWVQPKAWFNVITVKNSLAFRKRGNVWFKSRTFAKRYWSMEENGEMVKFYLHELIWTFINTKRSAYKRGSSASRTFYVYSSIASHDMSDFYLTLPSNDGSVKYFPGNTNKSWKNQLNSRIDLQGEWVVGLSSISLPYSLALKNRWEPYLKGLSDDDVLLTTSHLLINSQKTFKTVTFSITYGDIIGHTLHTPYDLLGAVFQEERLIFIQSG</sequence>
<accession>A0A2B4RCJ7</accession>
<protein>
    <submittedName>
        <fullName evidence="2">Uncharacterized protein</fullName>
    </submittedName>
</protein>
<dbReference type="AlphaFoldDB" id="A0A2B4RCJ7"/>
<name>A0A2B4RCJ7_STYPI</name>
<gene>
    <name evidence="2" type="ORF">AWC38_SpisGene21900</name>
</gene>
<evidence type="ECO:0000256" key="1">
    <source>
        <dbReference type="SAM" id="MobiDB-lite"/>
    </source>
</evidence>
<evidence type="ECO:0000313" key="3">
    <source>
        <dbReference type="Proteomes" id="UP000225706"/>
    </source>
</evidence>
<keyword evidence="3" id="KW-1185">Reference proteome</keyword>
<organism evidence="2 3">
    <name type="scientific">Stylophora pistillata</name>
    <name type="common">Smooth cauliflower coral</name>
    <dbReference type="NCBI Taxonomy" id="50429"/>
    <lineage>
        <taxon>Eukaryota</taxon>
        <taxon>Metazoa</taxon>
        <taxon>Cnidaria</taxon>
        <taxon>Anthozoa</taxon>
        <taxon>Hexacorallia</taxon>
        <taxon>Scleractinia</taxon>
        <taxon>Astrocoeniina</taxon>
        <taxon>Pocilloporidae</taxon>
        <taxon>Stylophora</taxon>
    </lineage>
</organism>